<gene>
    <name evidence="1" type="ORF">QE404_002174</name>
</gene>
<evidence type="ECO:0000313" key="2">
    <source>
        <dbReference type="Proteomes" id="UP001225072"/>
    </source>
</evidence>
<dbReference type="Proteomes" id="UP001225072">
    <property type="component" value="Unassembled WGS sequence"/>
</dbReference>
<name>A0ABU0TIY8_9FLAO</name>
<dbReference type="EMBL" id="JAUTAL010000001">
    <property type="protein sequence ID" value="MDQ1097027.1"/>
    <property type="molecule type" value="Genomic_DNA"/>
</dbReference>
<keyword evidence="2" id="KW-1185">Reference proteome</keyword>
<accession>A0ABU0TIY8</accession>
<proteinExistence type="predicted"/>
<protein>
    <submittedName>
        <fullName evidence="1">Uncharacterized protein</fullName>
    </submittedName>
</protein>
<comment type="caution">
    <text evidence="1">The sequence shown here is derived from an EMBL/GenBank/DDBJ whole genome shotgun (WGS) entry which is preliminary data.</text>
</comment>
<organism evidence="1 2">
    <name type="scientific">Chryseobacterium camelliae</name>
    <dbReference type="NCBI Taxonomy" id="1265445"/>
    <lineage>
        <taxon>Bacteria</taxon>
        <taxon>Pseudomonadati</taxon>
        <taxon>Bacteroidota</taxon>
        <taxon>Flavobacteriia</taxon>
        <taxon>Flavobacteriales</taxon>
        <taxon>Weeksellaceae</taxon>
        <taxon>Chryseobacterium group</taxon>
        <taxon>Chryseobacterium</taxon>
    </lineage>
</organism>
<sequence length="33" mass="3841">MNLSTERNELIKPISTLQNIFIIAKQNEIINKL</sequence>
<reference evidence="1 2" key="1">
    <citation type="submission" date="2023-07" db="EMBL/GenBank/DDBJ databases">
        <title>Functional and genomic diversity of the sorghum phyllosphere microbiome.</title>
        <authorList>
            <person name="Shade A."/>
        </authorList>
    </citation>
    <scope>NUCLEOTIDE SEQUENCE [LARGE SCALE GENOMIC DNA]</scope>
    <source>
        <strain evidence="1 2">SORGH_AS_1064</strain>
    </source>
</reference>
<evidence type="ECO:0000313" key="1">
    <source>
        <dbReference type="EMBL" id="MDQ1097027.1"/>
    </source>
</evidence>